<reference evidence="1 2" key="1">
    <citation type="submission" date="2016-05" db="EMBL/GenBank/DDBJ databases">
        <title>A degradative enzymes factory behind the ericoid mycorrhizal symbiosis.</title>
        <authorList>
            <consortium name="DOE Joint Genome Institute"/>
            <person name="Martino E."/>
            <person name="Morin E."/>
            <person name="Grelet G."/>
            <person name="Kuo A."/>
            <person name="Kohler A."/>
            <person name="Daghino S."/>
            <person name="Barry K."/>
            <person name="Choi C."/>
            <person name="Cichocki N."/>
            <person name="Clum A."/>
            <person name="Copeland A."/>
            <person name="Hainaut M."/>
            <person name="Haridas S."/>
            <person name="Labutti K."/>
            <person name="Lindquist E."/>
            <person name="Lipzen A."/>
            <person name="Khouja H.-R."/>
            <person name="Murat C."/>
            <person name="Ohm R."/>
            <person name="Olson A."/>
            <person name="Spatafora J."/>
            <person name="Veneault-Fourrey C."/>
            <person name="Henrissat B."/>
            <person name="Grigoriev I."/>
            <person name="Martin F."/>
            <person name="Perotto S."/>
        </authorList>
    </citation>
    <scope>NUCLEOTIDE SEQUENCE [LARGE SCALE GENOMIC DNA]</scope>
    <source>
        <strain evidence="1 2">UAMH 7357</strain>
    </source>
</reference>
<dbReference type="InterPro" id="IPR011042">
    <property type="entry name" value="6-blade_b-propeller_TolB-like"/>
</dbReference>
<dbReference type="Proteomes" id="UP000235672">
    <property type="component" value="Unassembled WGS sequence"/>
</dbReference>
<sequence length="160" mass="18252">MVGKKLFVFLSIDSNAIRWGTHLWQVVPRDFVFITNESTGLKPWISRPCYVSTYMSLHSPYGFYDEVFSNFQLRFWMIPNRPLVDAGGNFLDAKVGANSTIEDFERKRRSKKYVKAIWGEAFPLPNNVAVTGNGSVFVTNDHEKTAGMVRPFSLPPAHFI</sequence>
<gene>
    <name evidence="1" type="ORF">NA56DRAFT_744811</name>
</gene>
<protein>
    <recommendedName>
        <fullName evidence="3">SMP-30/Gluconolactonase/LRE-like region domain-containing protein</fullName>
    </recommendedName>
</protein>
<organism evidence="1 2">
    <name type="scientific">Hyaloscypha hepaticicola</name>
    <dbReference type="NCBI Taxonomy" id="2082293"/>
    <lineage>
        <taxon>Eukaryota</taxon>
        <taxon>Fungi</taxon>
        <taxon>Dikarya</taxon>
        <taxon>Ascomycota</taxon>
        <taxon>Pezizomycotina</taxon>
        <taxon>Leotiomycetes</taxon>
        <taxon>Helotiales</taxon>
        <taxon>Hyaloscyphaceae</taxon>
        <taxon>Hyaloscypha</taxon>
    </lineage>
</organism>
<dbReference type="EMBL" id="KZ613469">
    <property type="protein sequence ID" value="PMD25793.1"/>
    <property type="molecule type" value="Genomic_DNA"/>
</dbReference>
<dbReference type="AlphaFoldDB" id="A0A2J6QHQ4"/>
<evidence type="ECO:0008006" key="3">
    <source>
        <dbReference type="Google" id="ProtNLM"/>
    </source>
</evidence>
<dbReference type="OrthoDB" id="5307922at2759"/>
<dbReference type="Gene3D" id="2.120.10.30">
    <property type="entry name" value="TolB, C-terminal domain"/>
    <property type="match status" value="1"/>
</dbReference>
<keyword evidence="2" id="KW-1185">Reference proteome</keyword>
<accession>A0A2J6QHQ4</accession>
<proteinExistence type="predicted"/>
<evidence type="ECO:0000313" key="1">
    <source>
        <dbReference type="EMBL" id="PMD25793.1"/>
    </source>
</evidence>
<name>A0A2J6QHQ4_9HELO</name>
<evidence type="ECO:0000313" key="2">
    <source>
        <dbReference type="Proteomes" id="UP000235672"/>
    </source>
</evidence>